<feature type="domain" description="DUF1540" evidence="1">
    <location>
        <begin position="54"/>
        <end position="93"/>
    </location>
</feature>
<dbReference type="Proteomes" id="UP000192790">
    <property type="component" value="Unassembled WGS sequence"/>
</dbReference>
<dbReference type="Pfam" id="PF07561">
    <property type="entry name" value="DUF1540"/>
    <property type="match status" value="1"/>
</dbReference>
<gene>
    <name evidence="2" type="ORF">SAMN02745168_0664</name>
</gene>
<evidence type="ECO:0000313" key="2">
    <source>
        <dbReference type="EMBL" id="SMC39737.1"/>
    </source>
</evidence>
<reference evidence="2 3" key="1">
    <citation type="submission" date="2017-04" db="EMBL/GenBank/DDBJ databases">
        <authorList>
            <person name="Afonso C.L."/>
            <person name="Miller P.J."/>
            <person name="Scott M.A."/>
            <person name="Spackman E."/>
            <person name="Goraichik I."/>
            <person name="Dimitrov K.M."/>
            <person name="Suarez D.L."/>
            <person name="Swayne D.E."/>
        </authorList>
    </citation>
    <scope>NUCLEOTIDE SEQUENCE [LARGE SCALE GENOMIC DNA]</scope>
    <source>
        <strain evidence="2 3">DSM 12816</strain>
    </source>
</reference>
<dbReference type="EMBL" id="FWXW01000001">
    <property type="protein sequence ID" value="SMC39737.1"/>
    <property type="molecule type" value="Genomic_DNA"/>
</dbReference>
<dbReference type="InterPro" id="IPR011437">
    <property type="entry name" value="DUF1540"/>
</dbReference>
<dbReference type="RefSeq" id="WP_242942746.1">
    <property type="nucleotide sequence ID" value="NZ_FWXW01000001.1"/>
</dbReference>
<dbReference type="STRING" id="1122930.SAMN02745168_0664"/>
<accession>A0A1W1YU70</accession>
<sequence length="96" mass="10528">MEVLRPKRPFWEVPSSSASYYPMQAYNAIGMEVGAAFPYAGTDQSSRQEPSGRIACNVESCVYHAEGDHCSAPEIQVGPENAVDNEATLCATYRHK</sequence>
<name>A0A1W1YU70_9FIRM</name>
<organism evidence="2 3">
    <name type="scientific">Papillibacter cinnamivorans DSM 12816</name>
    <dbReference type="NCBI Taxonomy" id="1122930"/>
    <lineage>
        <taxon>Bacteria</taxon>
        <taxon>Bacillati</taxon>
        <taxon>Bacillota</taxon>
        <taxon>Clostridia</taxon>
        <taxon>Eubacteriales</taxon>
        <taxon>Oscillospiraceae</taxon>
        <taxon>Papillibacter</taxon>
    </lineage>
</organism>
<dbReference type="AlphaFoldDB" id="A0A1W1YU70"/>
<proteinExistence type="predicted"/>
<protein>
    <recommendedName>
        <fullName evidence="1">DUF1540 domain-containing protein</fullName>
    </recommendedName>
</protein>
<keyword evidence="3" id="KW-1185">Reference proteome</keyword>
<evidence type="ECO:0000259" key="1">
    <source>
        <dbReference type="Pfam" id="PF07561"/>
    </source>
</evidence>
<evidence type="ECO:0000313" key="3">
    <source>
        <dbReference type="Proteomes" id="UP000192790"/>
    </source>
</evidence>